<evidence type="ECO:0000313" key="3">
    <source>
        <dbReference type="Proteomes" id="UP000663866"/>
    </source>
</evidence>
<dbReference type="Proteomes" id="UP000663866">
    <property type="component" value="Unassembled WGS sequence"/>
</dbReference>
<dbReference type="EMBL" id="CAJOBG010042000">
    <property type="protein sequence ID" value="CAF4414859.1"/>
    <property type="molecule type" value="Genomic_DNA"/>
</dbReference>
<accession>A0A820PZ44</accession>
<feature type="non-terminal residue" evidence="2">
    <location>
        <position position="1"/>
    </location>
</feature>
<protein>
    <submittedName>
        <fullName evidence="2">Uncharacterized protein</fullName>
    </submittedName>
</protein>
<reference evidence="2" key="1">
    <citation type="submission" date="2021-02" db="EMBL/GenBank/DDBJ databases">
        <authorList>
            <person name="Nowell W R."/>
        </authorList>
    </citation>
    <scope>NUCLEOTIDE SEQUENCE</scope>
</reference>
<name>A0A820PZ44_9BILA</name>
<dbReference type="AlphaFoldDB" id="A0A820PZ44"/>
<evidence type="ECO:0000313" key="2">
    <source>
        <dbReference type="EMBL" id="CAF4414859.1"/>
    </source>
</evidence>
<organism evidence="2 3">
    <name type="scientific">Rotaria magnacalcarata</name>
    <dbReference type="NCBI Taxonomy" id="392030"/>
    <lineage>
        <taxon>Eukaryota</taxon>
        <taxon>Metazoa</taxon>
        <taxon>Spiralia</taxon>
        <taxon>Gnathifera</taxon>
        <taxon>Rotifera</taxon>
        <taxon>Eurotatoria</taxon>
        <taxon>Bdelloidea</taxon>
        <taxon>Philodinida</taxon>
        <taxon>Philodinidae</taxon>
        <taxon>Rotaria</taxon>
    </lineage>
</organism>
<gene>
    <name evidence="2" type="ORF">OVN521_LOCUS35711</name>
    <name evidence="1" type="ORF">WKI299_LOCUS11234</name>
</gene>
<proteinExistence type="predicted"/>
<comment type="caution">
    <text evidence="2">The sequence shown here is derived from an EMBL/GenBank/DDBJ whole genome shotgun (WGS) entry which is preliminary data.</text>
</comment>
<keyword evidence="3" id="KW-1185">Reference proteome</keyword>
<sequence>TGNSTKILRVNSGQLTIRNSSAAPLVAYDLPIEWNATATGTVLMTWDKIAPFVLSCNGGNLDFQFLVNNTRGTFSAMHLITNVNRFVGGDIVYAPIYDMFTIVQGGIYSITMHYFAQSFSSCLVNTRGNSVGSGFFKIEYVK</sequence>
<dbReference type="EMBL" id="CAJNRF010004098">
    <property type="protein sequence ID" value="CAF2056106.1"/>
    <property type="molecule type" value="Genomic_DNA"/>
</dbReference>
<dbReference type="Proteomes" id="UP000663856">
    <property type="component" value="Unassembled WGS sequence"/>
</dbReference>
<evidence type="ECO:0000313" key="1">
    <source>
        <dbReference type="EMBL" id="CAF2056106.1"/>
    </source>
</evidence>